<keyword evidence="4" id="KW-1003">Cell membrane</keyword>
<protein>
    <submittedName>
        <fullName evidence="11">Chemotaxis protein PomA</fullName>
    </submittedName>
</protein>
<dbReference type="Proteomes" id="UP000192342">
    <property type="component" value="Unassembled WGS sequence"/>
</dbReference>
<name>A0A1Y1SGH8_9GAMM</name>
<feature type="transmembrane region" description="Helical" evidence="9">
    <location>
        <begin position="7"/>
        <end position="27"/>
    </location>
</feature>
<keyword evidence="7 9" id="KW-1133">Transmembrane helix</keyword>
<keyword evidence="8 9" id="KW-0472">Membrane</keyword>
<evidence type="ECO:0000256" key="3">
    <source>
        <dbReference type="ARBA" id="ARBA00022448"/>
    </source>
</evidence>
<dbReference type="PANTHER" id="PTHR30433">
    <property type="entry name" value="CHEMOTAXIS PROTEIN MOTA"/>
    <property type="match status" value="1"/>
</dbReference>
<evidence type="ECO:0000256" key="5">
    <source>
        <dbReference type="ARBA" id="ARBA00022692"/>
    </source>
</evidence>
<keyword evidence="5 9" id="KW-0812">Transmembrane</keyword>
<dbReference type="EMBL" id="AQQV01000001">
    <property type="protein sequence ID" value="ORE88490.1"/>
    <property type="molecule type" value="Genomic_DNA"/>
</dbReference>
<evidence type="ECO:0000256" key="7">
    <source>
        <dbReference type="ARBA" id="ARBA00022989"/>
    </source>
</evidence>
<evidence type="ECO:0000256" key="6">
    <source>
        <dbReference type="ARBA" id="ARBA00022779"/>
    </source>
</evidence>
<accession>A0A1Y1SGH8</accession>
<dbReference type="InterPro" id="IPR047055">
    <property type="entry name" value="MotA-like"/>
</dbReference>
<dbReference type="GO" id="GO:0071978">
    <property type="term" value="P:bacterial-type flagellum-dependent swarming motility"/>
    <property type="evidence" value="ECO:0007669"/>
    <property type="project" value="InterPro"/>
</dbReference>
<dbReference type="Pfam" id="PF01618">
    <property type="entry name" value="MotA_ExbB"/>
    <property type="match status" value="1"/>
</dbReference>
<dbReference type="InterPro" id="IPR002898">
    <property type="entry name" value="MotA_ExbB_proton_chnl"/>
</dbReference>
<comment type="subcellular location">
    <subcellularLocation>
        <location evidence="1">Cell membrane</location>
        <topology evidence="1">Multi-pass membrane protein</topology>
    </subcellularLocation>
</comment>
<feature type="transmembrane region" description="Helical" evidence="9">
    <location>
        <begin position="181"/>
        <end position="202"/>
    </location>
</feature>
<organism evidence="11 12">
    <name type="scientific">Oceanococcus atlanticus</name>
    <dbReference type="NCBI Taxonomy" id="1317117"/>
    <lineage>
        <taxon>Bacteria</taxon>
        <taxon>Pseudomonadati</taxon>
        <taxon>Pseudomonadota</taxon>
        <taxon>Gammaproteobacteria</taxon>
        <taxon>Chromatiales</taxon>
        <taxon>Oceanococcaceae</taxon>
        <taxon>Oceanococcus</taxon>
    </lineage>
</organism>
<feature type="transmembrane region" description="Helical" evidence="9">
    <location>
        <begin position="33"/>
        <end position="51"/>
    </location>
</feature>
<evidence type="ECO:0000256" key="8">
    <source>
        <dbReference type="ARBA" id="ARBA00023136"/>
    </source>
</evidence>
<gene>
    <name evidence="11" type="ORF">ATO7_01405</name>
</gene>
<dbReference type="PROSITE" id="PS01307">
    <property type="entry name" value="MOTA"/>
    <property type="match status" value="1"/>
</dbReference>
<dbReference type="PANTHER" id="PTHR30433:SF2">
    <property type="entry name" value="MOTILITY PROTEIN A"/>
    <property type="match status" value="1"/>
</dbReference>
<reference evidence="11 12" key="1">
    <citation type="submission" date="2013-04" db="EMBL/GenBank/DDBJ databases">
        <title>Oceanococcus atlanticus 22II-S10r2 Genome Sequencing.</title>
        <authorList>
            <person name="Lai Q."/>
            <person name="Li G."/>
            <person name="Shao Z."/>
        </authorList>
    </citation>
    <scope>NUCLEOTIDE SEQUENCE [LARGE SCALE GENOMIC DNA]</scope>
    <source>
        <strain evidence="11 12">22II-S10r2</strain>
    </source>
</reference>
<dbReference type="OrthoDB" id="9806929at2"/>
<evidence type="ECO:0000256" key="2">
    <source>
        <dbReference type="ARBA" id="ARBA00008038"/>
    </source>
</evidence>
<feature type="transmembrane region" description="Helical" evidence="9">
    <location>
        <begin position="147"/>
        <end position="169"/>
    </location>
</feature>
<evidence type="ECO:0000259" key="10">
    <source>
        <dbReference type="Pfam" id="PF01618"/>
    </source>
</evidence>
<evidence type="ECO:0000313" key="12">
    <source>
        <dbReference type="Proteomes" id="UP000192342"/>
    </source>
</evidence>
<feature type="domain" description="MotA/TolQ/ExbB proton channel" evidence="10">
    <location>
        <begin position="102"/>
        <end position="215"/>
    </location>
</feature>
<evidence type="ECO:0000256" key="9">
    <source>
        <dbReference type="SAM" id="Phobius"/>
    </source>
</evidence>
<sequence>MDLATLVGLIVGTIVVVVAILIGGSGLAPFINIPSILIVIGGSFSATLMRFPIRECFTAMKTGFGRAFREQMDDPMALIETAKELADVARKKGLIALENVSVANPLMAKGVQYCSDGRDAEFIREMMTKEINASIARNEMGEKIFRALGDAAPAFGMIGTLVGLVQMLLELSDPTKIGPAMAVALLTTLYGALLANLLFLPLADKLDTRAQQDRNSRQLILDSVLGINAGVSPRVLEETLLVGLPQNAQKADNGNTEDSIAAEPA</sequence>
<keyword evidence="6" id="KW-0283">Flagellar rotation</keyword>
<keyword evidence="12" id="KW-1185">Reference proteome</keyword>
<dbReference type="GO" id="GO:0006935">
    <property type="term" value="P:chemotaxis"/>
    <property type="evidence" value="ECO:0007669"/>
    <property type="project" value="InterPro"/>
</dbReference>
<evidence type="ECO:0000313" key="11">
    <source>
        <dbReference type="EMBL" id="ORE88490.1"/>
    </source>
</evidence>
<comment type="similarity">
    <text evidence="2">Belongs to the MotA family.</text>
</comment>
<dbReference type="InterPro" id="IPR000540">
    <property type="entry name" value="Flag_MotA_CS"/>
</dbReference>
<dbReference type="STRING" id="1317117.ATO7_01405"/>
<comment type="caution">
    <text evidence="11">The sequence shown here is derived from an EMBL/GenBank/DDBJ whole genome shotgun (WGS) entry which is preliminary data.</text>
</comment>
<evidence type="ECO:0000256" key="1">
    <source>
        <dbReference type="ARBA" id="ARBA00004651"/>
    </source>
</evidence>
<evidence type="ECO:0000256" key="4">
    <source>
        <dbReference type="ARBA" id="ARBA00022475"/>
    </source>
</evidence>
<keyword evidence="3" id="KW-0813">Transport</keyword>
<dbReference type="GO" id="GO:0005886">
    <property type="term" value="C:plasma membrane"/>
    <property type="evidence" value="ECO:0007669"/>
    <property type="project" value="UniProtKB-SubCell"/>
</dbReference>
<dbReference type="RefSeq" id="WP_083559124.1">
    <property type="nucleotide sequence ID" value="NZ_AQQV01000001.1"/>
</dbReference>
<dbReference type="AlphaFoldDB" id="A0A1Y1SGH8"/>
<proteinExistence type="inferred from homology"/>